<dbReference type="GO" id="GO:0009090">
    <property type="term" value="P:homoserine biosynthetic process"/>
    <property type="evidence" value="ECO:0007669"/>
    <property type="project" value="TreeGrafter"/>
</dbReference>
<sequence length="339" mass="37107">MSISLHSNAKILCTRFYHQYNQNLPSPLLFQLPDHLHFPPNYRLSAVVDHKRSSIVYCNKDGDSAFSDRGDAFTCVMKFGGSSVALAERMREVANLIQCFPEENPIIVLSAMGKTSNNLICAGEKAVSCGFTNMSEIEELSLIKDVHLRIVNELGIGVSVITEQLDELELLLNGIARLKELTPRTRDKLVSFGECMSTRVFAAYLNSIGIKAQQYDAFDIGFVTTDDFTNADILDATYPAVAAKLHADWISNKAIPVVTGFLGRFLLKSADPEEGCKSGEITALGRGGSDLTATVWKDVSGVLTCDPSIHPCAKPVPYLTFEEAAELAYFGALVIFLHS</sequence>
<dbReference type="InterPro" id="IPR001048">
    <property type="entry name" value="Asp/Glu/Uridylate_kinase"/>
</dbReference>
<evidence type="ECO:0000256" key="2">
    <source>
        <dbReference type="ARBA" id="ARBA00022697"/>
    </source>
</evidence>
<gene>
    <name evidence="4" type="ORF">SASPL_107368</name>
</gene>
<dbReference type="GO" id="GO:0009089">
    <property type="term" value="P:lysine biosynthetic process via diaminopimelate"/>
    <property type="evidence" value="ECO:0007669"/>
    <property type="project" value="TreeGrafter"/>
</dbReference>
<dbReference type="PROSITE" id="PS00324">
    <property type="entry name" value="ASPARTOKINASE"/>
    <property type="match status" value="1"/>
</dbReference>
<keyword evidence="2" id="KW-0028">Amino-acid biosynthesis</keyword>
<dbReference type="GO" id="GO:0004072">
    <property type="term" value="F:aspartate kinase activity"/>
    <property type="evidence" value="ECO:0007669"/>
    <property type="project" value="InterPro"/>
</dbReference>
<dbReference type="InterPro" id="IPR036393">
    <property type="entry name" value="AceGlu_kinase-like_sf"/>
</dbReference>
<protein>
    <recommendedName>
        <fullName evidence="3">Aspartate/glutamate/uridylate kinase domain-containing protein</fullName>
    </recommendedName>
</protein>
<evidence type="ECO:0000313" key="5">
    <source>
        <dbReference type="Proteomes" id="UP000298416"/>
    </source>
</evidence>
<organism evidence="4">
    <name type="scientific">Salvia splendens</name>
    <name type="common">Scarlet sage</name>
    <dbReference type="NCBI Taxonomy" id="180675"/>
    <lineage>
        <taxon>Eukaryota</taxon>
        <taxon>Viridiplantae</taxon>
        <taxon>Streptophyta</taxon>
        <taxon>Embryophyta</taxon>
        <taxon>Tracheophyta</taxon>
        <taxon>Spermatophyta</taxon>
        <taxon>Magnoliopsida</taxon>
        <taxon>eudicotyledons</taxon>
        <taxon>Gunneridae</taxon>
        <taxon>Pentapetalae</taxon>
        <taxon>asterids</taxon>
        <taxon>lamiids</taxon>
        <taxon>Lamiales</taxon>
        <taxon>Lamiaceae</taxon>
        <taxon>Nepetoideae</taxon>
        <taxon>Mentheae</taxon>
        <taxon>Salviinae</taxon>
        <taxon>Salvia</taxon>
        <taxon>Salvia subgen. Calosphace</taxon>
        <taxon>core Calosphace</taxon>
    </lineage>
</organism>
<proteinExistence type="inferred from homology"/>
<accession>A0A8X8YCS9</accession>
<dbReference type="Gene3D" id="1.20.120.1320">
    <property type="entry name" value="Aspartokinase, catalytic domain"/>
    <property type="match status" value="1"/>
</dbReference>
<evidence type="ECO:0000313" key="4">
    <source>
        <dbReference type="EMBL" id="KAG6429319.1"/>
    </source>
</evidence>
<keyword evidence="5" id="KW-1185">Reference proteome</keyword>
<dbReference type="EMBL" id="PNBA02000003">
    <property type="protein sequence ID" value="KAG6429319.1"/>
    <property type="molecule type" value="Genomic_DNA"/>
</dbReference>
<name>A0A8X8YCS9_SALSN</name>
<dbReference type="AlphaFoldDB" id="A0A8X8YCS9"/>
<dbReference type="Pfam" id="PF00696">
    <property type="entry name" value="AA_kinase"/>
    <property type="match status" value="1"/>
</dbReference>
<dbReference type="Proteomes" id="UP000298416">
    <property type="component" value="Unassembled WGS sequence"/>
</dbReference>
<dbReference type="FunFam" id="1.20.120.1320:FF:000001">
    <property type="entry name" value="Aspartokinase"/>
    <property type="match status" value="1"/>
</dbReference>
<feature type="domain" description="Aspartate/glutamate/uridylate kinase" evidence="3">
    <location>
        <begin position="74"/>
        <end position="335"/>
    </location>
</feature>
<dbReference type="GO" id="GO:0005829">
    <property type="term" value="C:cytosol"/>
    <property type="evidence" value="ECO:0007669"/>
    <property type="project" value="TreeGrafter"/>
</dbReference>
<dbReference type="GO" id="GO:0009088">
    <property type="term" value="P:threonine biosynthetic process"/>
    <property type="evidence" value="ECO:0007669"/>
    <property type="project" value="UniProtKB-KW"/>
</dbReference>
<evidence type="ECO:0000256" key="1">
    <source>
        <dbReference type="ARBA" id="ARBA00010122"/>
    </source>
</evidence>
<dbReference type="GO" id="GO:0009570">
    <property type="term" value="C:chloroplast stroma"/>
    <property type="evidence" value="ECO:0007669"/>
    <property type="project" value="TreeGrafter"/>
</dbReference>
<reference evidence="4" key="1">
    <citation type="submission" date="2018-01" db="EMBL/GenBank/DDBJ databases">
        <authorList>
            <person name="Mao J.F."/>
        </authorList>
    </citation>
    <scope>NUCLEOTIDE SEQUENCE</scope>
    <source>
        <strain evidence="4">Huo1</strain>
        <tissue evidence="4">Leaf</tissue>
    </source>
</reference>
<dbReference type="SUPFAM" id="SSF53633">
    <property type="entry name" value="Carbamate kinase-like"/>
    <property type="match status" value="1"/>
</dbReference>
<reference evidence="4" key="2">
    <citation type="submission" date="2020-08" db="EMBL/GenBank/DDBJ databases">
        <title>Plant Genome Project.</title>
        <authorList>
            <person name="Zhang R.-G."/>
        </authorList>
    </citation>
    <scope>NUCLEOTIDE SEQUENCE</scope>
    <source>
        <strain evidence="4">Huo1</strain>
        <tissue evidence="4">Leaf</tissue>
    </source>
</reference>
<evidence type="ECO:0000259" key="3">
    <source>
        <dbReference type="Pfam" id="PF00696"/>
    </source>
</evidence>
<dbReference type="PANTHER" id="PTHR21499">
    <property type="entry name" value="ASPARTATE KINASE"/>
    <property type="match status" value="1"/>
</dbReference>
<dbReference type="PANTHER" id="PTHR21499:SF59">
    <property type="entry name" value="ASPARTOKINASE"/>
    <property type="match status" value="1"/>
</dbReference>
<comment type="similarity">
    <text evidence="1">Belongs to the aspartokinase family.</text>
</comment>
<dbReference type="InterPro" id="IPR042199">
    <property type="entry name" value="AsparK_Bifunc_asparK/hSer_DH"/>
</dbReference>
<dbReference type="InterPro" id="IPR018042">
    <property type="entry name" value="Aspartate_kinase_CS"/>
</dbReference>
<comment type="caution">
    <text evidence="4">The sequence shown here is derived from an EMBL/GenBank/DDBJ whole genome shotgun (WGS) entry which is preliminary data.</text>
</comment>
<keyword evidence="2" id="KW-0791">Threonine biosynthesis</keyword>
<dbReference type="Gene3D" id="3.40.1160.10">
    <property type="entry name" value="Acetylglutamate kinase-like"/>
    <property type="match status" value="1"/>
</dbReference>